<name>A0ABW0BYH2_9BACT</name>
<sequence length="252" mass="29892">MKSIKQRVVLTDYLSDANPQSLQYSQWYELDPLVLFSKLDWTKYEEDVQVNNQIYSEVFDEIVVSKKSLLCYWPFDDFIASDWFELQKLFGKRKFELEFHKKENEYFESSEISKTILKKWKGFVVFLLEALLEDIAMNDHIDQIATLTNDAGSIVLFRLEHEHGLSYSFASTQVFFEQVPVLLPDLEQSTHSLPLFDSFVDLLENLMGELDLEAYKTQFSDKQLEKTYYNWISKEFKIKNLIQNWLTTYSLN</sequence>
<protein>
    <submittedName>
        <fullName evidence="1">Uncharacterized protein</fullName>
    </submittedName>
</protein>
<dbReference type="RefSeq" id="WP_377916169.1">
    <property type="nucleotide sequence ID" value="NZ_JBHSKS010000011.1"/>
</dbReference>
<dbReference type="EMBL" id="JBHSKS010000011">
    <property type="protein sequence ID" value="MFC5192802.1"/>
    <property type="molecule type" value="Genomic_DNA"/>
</dbReference>
<evidence type="ECO:0000313" key="1">
    <source>
        <dbReference type="EMBL" id="MFC5192802.1"/>
    </source>
</evidence>
<dbReference type="Proteomes" id="UP001596163">
    <property type="component" value="Unassembled WGS sequence"/>
</dbReference>
<gene>
    <name evidence="1" type="ORF">ACFPIK_13580</name>
</gene>
<accession>A0ABW0BYH2</accession>
<proteinExistence type="predicted"/>
<keyword evidence="2" id="KW-1185">Reference proteome</keyword>
<comment type="caution">
    <text evidence="1">The sequence shown here is derived from an EMBL/GenBank/DDBJ whole genome shotgun (WGS) entry which is preliminary data.</text>
</comment>
<organism evidence="1 2">
    <name type="scientific">Algoriphagus aquatilis</name>
    <dbReference type="NCBI Taxonomy" id="490186"/>
    <lineage>
        <taxon>Bacteria</taxon>
        <taxon>Pseudomonadati</taxon>
        <taxon>Bacteroidota</taxon>
        <taxon>Cytophagia</taxon>
        <taxon>Cytophagales</taxon>
        <taxon>Cyclobacteriaceae</taxon>
        <taxon>Algoriphagus</taxon>
    </lineage>
</organism>
<evidence type="ECO:0000313" key="2">
    <source>
        <dbReference type="Proteomes" id="UP001596163"/>
    </source>
</evidence>
<reference evidence="2" key="1">
    <citation type="journal article" date="2019" name="Int. J. Syst. Evol. Microbiol.">
        <title>The Global Catalogue of Microorganisms (GCM) 10K type strain sequencing project: providing services to taxonomists for standard genome sequencing and annotation.</title>
        <authorList>
            <consortium name="The Broad Institute Genomics Platform"/>
            <consortium name="The Broad Institute Genome Sequencing Center for Infectious Disease"/>
            <person name="Wu L."/>
            <person name="Ma J."/>
        </authorList>
    </citation>
    <scope>NUCLEOTIDE SEQUENCE [LARGE SCALE GENOMIC DNA]</scope>
    <source>
        <strain evidence="2">CGMCC 1.7030</strain>
    </source>
</reference>